<dbReference type="EMBL" id="FMYK01000001">
    <property type="protein sequence ID" value="SDB83200.1"/>
    <property type="molecule type" value="Genomic_DNA"/>
</dbReference>
<evidence type="ECO:0000313" key="3">
    <source>
        <dbReference type="Proteomes" id="UP000242317"/>
    </source>
</evidence>
<reference evidence="3" key="1">
    <citation type="submission" date="2016-09" db="EMBL/GenBank/DDBJ databases">
        <authorList>
            <person name="Varghese N."/>
            <person name="Submissions S."/>
        </authorList>
    </citation>
    <scope>NUCLEOTIDE SEQUENCE [LARGE SCALE GENOMIC DNA]</scope>
    <source>
        <strain evidence="3">ANC 3699</strain>
    </source>
</reference>
<dbReference type="GO" id="GO:0120147">
    <property type="term" value="F:formylglycine-generating oxidase activity"/>
    <property type="evidence" value="ECO:0007669"/>
    <property type="project" value="TreeGrafter"/>
</dbReference>
<keyword evidence="3" id="KW-1185">Reference proteome</keyword>
<dbReference type="Proteomes" id="UP000242317">
    <property type="component" value="Unassembled WGS sequence"/>
</dbReference>
<dbReference type="Pfam" id="PF03781">
    <property type="entry name" value="FGE-sulfatase"/>
    <property type="match status" value="1"/>
</dbReference>
<dbReference type="InterPro" id="IPR042095">
    <property type="entry name" value="SUMF_sf"/>
</dbReference>
<accession>A0A1G6GME4</accession>
<evidence type="ECO:0000259" key="1">
    <source>
        <dbReference type="Pfam" id="PF03781"/>
    </source>
</evidence>
<dbReference type="Gene3D" id="3.90.1580.10">
    <property type="entry name" value="paralog of FGE (formylglycine-generating enzyme)"/>
    <property type="match status" value="1"/>
</dbReference>
<organism evidence="2 3">
    <name type="scientific">Acinetobacter marinus</name>
    <dbReference type="NCBI Taxonomy" id="281375"/>
    <lineage>
        <taxon>Bacteria</taxon>
        <taxon>Pseudomonadati</taxon>
        <taxon>Pseudomonadota</taxon>
        <taxon>Gammaproteobacteria</taxon>
        <taxon>Moraxellales</taxon>
        <taxon>Moraxellaceae</taxon>
        <taxon>Acinetobacter</taxon>
    </lineage>
</organism>
<sequence>MSYQYDARHTRQIMMTLCTLLLIMGCSKQGNSEQPSTQSTAQVKQDQALEAEQSVQALSSSQQDGSQQVIANQDFVLIKAGSFQMGEADSPQQQVNITDDFYLSKYEVTQAQWQAVMGSSSFDLDRSNSFYNLPGMKERITKPDHPATVSWNDAQRFIEKLNKLDPQHSYRLPTEAEWEYAAKAGTNTPYSFGNDQDQLKHYAWYGEDFRTGGSHPVGQKRPNPWGLYDMHGNVWEWVADGFVSVEERFSGSPSTAVLDNPQVLKGTEKVVKGGSWHITADGWTSAFRKSYPADYRGISIGFRLVKTLKTTAK</sequence>
<dbReference type="PANTHER" id="PTHR23150:SF19">
    <property type="entry name" value="FORMYLGLYCINE-GENERATING ENZYME"/>
    <property type="match status" value="1"/>
</dbReference>
<feature type="domain" description="Sulfatase-modifying factor enzyme-like" evidence="1">
    <location>
        <begin position="72"/>
        <end position="306"/>
    </location>
</feature>
<dbReference type="SUPFAM" id="SSF56436">
    <property type="entry name" value="C-type lectin-like"/>
    <property type="match status" value="1"/>
</dbReference>
<name>A0A1G6GME4_9GAMM</name>
<dbReference type="InterPro" id="IPR051043">
    <property type="entry name" value="Sulfatase_Mod_Factor_Kinase"/>
</dbReference>
<gene>
    <name evidence="2" type="ORF">SAMN05421749_101171</name>
</gene>
<dbReference type="RefSeq" id="WP_213030452.1">
    <property type="nucleotide sequence ID" value="NZ_FMYK01000001.1"/>
</dbReference>
<evidence type="ECO:0000313" key="2">
    <source>
        <dbReference type="EMBL" id="SDB83200.1"/>
    </source>
</evidence>
<dbReference type="PANTHER" id="PTHR23150">
    <property type="entry name" value="SULFATASE MODIFYING FACTOR 1, 2"/>
    <property type="match status" value="1"/>
</dbReference>
<protein>
    <submittedName>
        <fullName evidence="2">Formylglycine-generating enzyme, required for sulfatase activity, contains SUMF1/FGE domain</fullName>
    </submittedName>
</protein>
<dbReference type="InterPro" id="IPR016187">
    <property type="entry name" value="CTDL_fold"/>
</dbReference>
<dbReference type="InterPro" id="IPR005532">
    <property type="entry name" value="SUMF_dom"/>
</dbReference>
<proteinExistence type="predicted"/>
<dbReference type="AlphaFoldDB" id="A0A1G6GME4"/>